<dbReference type="AlphaFoldDB" id="A0A9P5YLY4"/>
<accession>A0A9P5YLY4</accession>
<reference evidence="1" key="1">
    <citation type="submission" date="2020-11" db="EMBL/GenBank/DDBJ databases">
        <authorList>
            <consortium name="DOE Joint Genome Institute"/>
            <person name="Ahrendt S."/>
            <person name="Riley R."/>
            <person name="Andreopoulos W."/>
            <person name="Labutti K."/>
            <person name="Pangilinan J."/>
            <person name="Ruiz-Duenas F.J."/>
            <person name="Barrasa J.M."/>
            <person name="Sanchez-Garcia M."/>
            <person name="Camarero S."/>
            <person name="Miyauchi S."/>
            <person name="Serrano A."/>
            <person name="Linde D."/>
            <person name="Babiker R."/>
            <person name="Drula E."/>
            <person name="Ayuso-Fernandez I."/>
            <person name="Pacheco R."/>
            <person name="Padilla G."/>
            <person name="Ferreira P."/>
            <person name="Barriuso J."/>
            <person name="Kellner H."/>
            <person name="Castanera R."/>
            <person name="Alfaro M."/>
            <person name="Ramirez L."/>
            <person name="Pisabarro A.G."/>
            <person name="Kuo A."/>
            <person name="Tritt A."/>
            <person name="Lipzen A."/>
            <person name="He G."/>
            <person name="Yan M."/>
            <person name="Ng V."/>
            <person name="Cullen D."/>
            <person name="Martin F."/>
            <person name="Rosso M.-N."/>
            <person name="Henrissat B."/>
            <person name="Hibbett D."/>
            <person name="Martinez A.T."/>
            <person name="Grigoriev I.V."/>
        </authorList>
    </citation>
    <scope>NUCLEOTIDE SEQUENCE</scope>
    <source>
        <strain evidence="1">CIRM-BRFM 674</strain>
    </source>
</reference>
<name>A0A9P5YLY4_9AGAR</name>
<dbReference type="Proteomes" id="UP000807469">
    <property type="component" value="Unassembled WGS sequence"/>
</dbReference>
<comment type="caution">
    <text evidence="1">The sequence shown here is derived from an EMBL/GenBank/DDBJ whole genome shotgun (WGS) entry which is preliminary data.</text>
</comment>
<gene>
    <name evidence="1" type="ORF">BDN70DRAFT_887218</name>
</gene>
<dbReference type="EMBL" id="MU155560">
    <property type="protein sequence ID" value="KAF9472233.1"/>
    <property type="molecule type" value="Genomic_DNA"/>
</dbReference>
<organism evidence="1 2">
    <name type="scientific">Pholiota conissans</name>
    <dbReference type="NCBI Taxonomy" id="109636"/>
    <lineage>
        <taxon>Eukaryota</taxon>
        <taxon>Fungi</taxon>
        <taxon>Dikarya</taxon>
        <taxon>Basidiomycota</taxon>
        <taxon>Agaricomycotina</taxon>
        <taxon>Agaricomycetes</taxon>
        <taxon>Agaricomycetidae</taxon>
        <taxon>Agaricales</taxon>
        <taxon>Agaricineae</taxon>
        <taxon>Strophariaceae</taxon>
        <taxon>Pholiota</taxon>
    </lineage>
</organism>
<evidence type="ECO:0000313" key="1">
    <source>
        <dbReference type="EMBL" id="KAF9472233.1"/>
    </source>
</evidence>
<protein>
    <submittedName>
        <fullName evidence="1">Uncharacterized protein</fullName>
    </submittedName>
</protein>
<sequence>MLLSLNIEYITPGCMRMRNLGHGQSIVFCAPPEVDRCIRKGENIDSSRSIQVADVLCWAMTNTCADIQDHIPNWVQQGVYYRKRRDGSGHAESSTRIDAGILKTSWLEPAARTLDEMYGLKMMKANASKDKDIPSDMQVRLKLLGITEVSSEAMAEEQEREVNHELEEESQIERPPEVPAAAHKLVEEVRNFVRRGVISAPSKVFLPLMASISSDAVTGPSSHKKKKKLKPRNPWAEQLLCTRDFLTVTATAKETTNLTDFLRPVNWIVSRICEDGSMMLVVMSPYEIRQSKFVRLHPFDLSFYCIPAVEYEPMTPVTLNNDIGYQLNIWAGQLYLDNYESYLRLCLLLGISSSESDGNAHVQSDRFEMSAELFGLRRKGMSFRSTHMGKILQAH</sequence>
<dbReference type="OrthoDB" id="3182339at2759"/>
<keyword evidence="2" id="KW-1185">Reference proteome</keyword>
<proteinExistence type="predicted"/>
<evidence type="ECO:0000313" key="2">
    <source>
        <dbReference type="Proteomes" id="UP000807469"/>
    </source>
</evidence>